<dbReference type="Gene3D" id="2.130.10.10">
    <property type="entry name" value="YVTN repeat-like/Quinoprotein amine dehydrogenase"/>
    <property type="match status" value="2"/>
</dbReference>
<dbReference type="SUPFAM" id="SSF158230">
    <property type="entry name" value="PRP4-like"/>
    <property type="match status" value="1"/>
</dbReference>
<dbReference type="InterPro" id="IPR020472">
    <property type="entry name" value="WD40_PAC1"/>
</dbReference>
<evidence type="ECO:0000256" key="2">
    <source>
        <dbReference type="ARBA" id="ARBA00022737"/>
    </source>
</evidence>
<evidence type="ECO:0000256" key="3">
    <source>
        <dbReference type="PROSITE-ProRule" id="PRU00221"/>
    </source>
</evidence>
<evidence type="ECO:0000313" key="5">
    <source>
        <dbReference type="EMBL" id="UYV78135.1"/>
    </source>
</evidence>
<protein>
    <submittedName>
        <fullName evidence="5">PRPF4</fullName>
    </submittedName>
</protein>
<dbReference type="InterPro" id="IPR036285">
    <property type="entry name" value="PRP4-like_sf"/>
</dbReference>
<dbReference type="Pfam" id="PF08799">
    <property type="entry name" value="PRP4"/>
    <property type="match status" value="1"/>
</dbReference>
<dbReference type="PANTHER" id="PTHR19846:SF0">
    <property type="entry name" value="PRE-MRNA PROCESSING FACTOR 4"/>
    <property type="match status" value="1"/>
</dbReference>
<dbReference type="InterPro" id="IPR014906">
    <property type="entry name" value="PRP4-like"/>
</dbReference>
<feature type="repeat" description="WD" evidence="3">
    <location>
        <begin position="477"/>
        <end position="511"/>
    </location>
</feature>
<feature type="domain" description="Pre-mRNA processing factor 4 (PRP4)-like" evidence="4">
    <location>
        <begin position="86"/>
        <end position="144"/>
    </location>
</feature>
<dbReference type="SMART" id="SM00500">
    <property type="entry name" value="SFM"/>
    <property type="match status" value="1"/>
</dbReference>
<dbReference type="CDD" id="cd00200">
    <property type="entry name" value="WD40"/>
    <property type="match status" value="1"/>
</dbReference>
<evidence type="ECO:0000259" key="4">
    <source>
        <dbReference type="SMART" id="SM00500"/>
    </source>
</evidence>
<keyword evidence="6" id="KW-1185">Reference proteome</keyword>
<dbReference type="SMART" id="SM00320">
    <property type="entry name" value="WD40"/>
    <property type="match status" value="7"/>
</dbReference>
<gene>
    <name evidence="5" type="ORF">LAZ67_16000220</name>
</gene>
<accession>A0ABY6LF87</accession>
<organism evidence="5 6">
    <name type="scientific">Cordylochernes scorpioides</name>
    <dbReference type="NCBI Taxonomy" id="51811"/>
    <lineage>
        <taxon>Eukaryota</taxon>
        <taxon>Metazoa</taxon>
        <taxon>Ecdysozoa</taxon>
        <taxon>Arthropoda</taxon>
        <taxon>Chelicerata</taxon>
        <taxon>Arachnida</taxon>
        <taxon>Pseudoscorpiones</taxon>
        <taxon>Cheliferoidea</taxon>
        <taxon>Chernetidae</taxon>
        <taxon>Cordylochernes</taxon>
    </lineage>
</organism>
<evidence type="ECO:0000256" key="1">
    <source>
        <dbReference type="ARBA" id="ARBA00022574"/>
    </source>
</evidence>
<feature type="repeat" description="WD" evidence="3">
    <location>
        <begin position="213"/>
        <end position="254"/>
    </location>
</feature>
<dbReference type="Pfam" id="PF00400">
    <property type="entry name" value="WD40"/>
    <property type="match status" value="7"/>
</dbReference>
<feature type="repeat" description="WD" evidence="3">
    <location>
        <begin position="284"/>
        <end position="306"/>
    </location>
</feature>
<dbReference type="InterPro" id="IPR036322">
    <property type="entry name" value="WD40_repeat_dom_sf"/>
</dbReference>
<dbReference type="InterPro" id="IPR015943">
    <property type="entry name" value="WD40/YVTN_repeat-like_dom_sf"/>
</dbReference>
<keyword evidence="1 3" id="KW-0853">WD repeat</keyword>
<dbReference type="PROSITE" id="PS50082">
    <property type="entry name" value="WD_REPEATS_2"/>
    <property type="match status" value="7"/>
</dbReference>
<feature type="repeat" description="WD" evidence="3">
    <location>
        <begin position="434"/>
        <end position="467"/>
    </location>
</feature>
<reference evidence="5 6" key="1">
    <citation type="submission" date="2022-01" db="EMBL/GenBank/DDBJ databases">
        <title>A chromosomal length assembly of Cordylochernes scorpioides.</title>
        <authorList>
            <person name="Zeh D."/>
            <person name="Zeh J."/>
        </authorList>
    </citation>
    <scope>NUCLEOTIDE SEQUENCE [LARGE SCALE GENOMIC DNA]</scope>
    <source>
        <strain evidence="5">IN4F17</strain>
        <tissue evidence="5">Whole Body</tissue>
    </source>
</reference>
<dbReference type="Gene3D" id="4.10.280.110">
    <property type="entry name" value="Pre-mRNA processing factor 4 domain"/>
    <property type="match status" value="1"/>
</dbReference>
<feature type="repeat" description="WD" evidence="3">
    <location>
        <begin position="392"/>
        <end position="433"/>
    </location>
</feature>
<feature type="repeat" description="WD" evidence="3">
    <location>
        <begin position="315"/>
        <end position="349"/>
    </location>
</feature>
<dbReference type="PANTHER" id="PTHR19846">
    <property type="entry name" value="WD40 REPEAT PROTEIN"/>
    <property type="match status" value="1"/>
</dbReference>
<dbReference type="SUPFAM" id="SSF50978">
    <property type="entry name" value="WD40 repeat-like"/>
    <property type="match status" value="1"/>
</dbReference>
<dbReference type="PROSITE" id="PS00678">
    <property type="entry name" value="WD_REPEATS_1"/>
    <property type="match status" value="2"/>
</dbReference>
<dbReference type="InterPro" id="IPR001680">
    <property type="entry name" value="WD40_rpt"/>
</dbReference>
<keyword evidence="2" id="KW-0677">Repeat</keyword>
<dbReference type="Proteomes" id="UP001235939">
    <property type="component" value="Chromosome 16"/>
</dbReference>
<dbReference type="InterPro" id="IPR019775">
    <property type="entry name" value="WD40_repeat_CS"/>
</dbReference>
<sequence>MSDEEDEVLYVKKQNILHYGSLEEEADKIRQDHMNIVDEDSDPGSPGTQAADEYMDLEENNASKERQILLQEFERRKKARHINVSTDDNEVKATLRQLREPICLFGEGPADRRERLRQLFANLGDDSLMQHKKVQKLERPLEKDKELQATTWYHQGPDSLQKARVFLAKYSLPRAKERVKLAQEQLKIPDSQKNAKRQEIYKKLRNLTISLTQIGDTRPMSYCRFSPDSSMLVTGSHSGLCKIWTIPDFNLVRTLDGHGGNRIGAIVFRPQATLPGSSPQELSLASCAADGSVKLWNLESDQPIQDLPGHVPHQVSRVAFHPSGRLLGTCVHDNSWRLWDLGSMQELIHQEGHSKPVYDISFQCDGSLAATGGLDSFGRVWDLRTGRCIMFMEGHLKPLRSICFSPNGYQIATGSQDNCLKIWNLRQQKCEYTIPAHTSLVSHVSFEKNSGQYLITTSYDNTLKVWSHPGWTPIHTLSGHDGKVTCGDLAGQGDLIATTSFDRTIKLWAPE</sequence>
<proteinExistence type="predicted"/>
<dbReference type="PROSITE" id="PS50294">
    <property type="entry name" value="WD_REPEATS_REGION"/>
    <property type="match status" value="4"/>
</dbReference>
<feature type="repeat" description="WD" evidence="3">
    <location>
        <begin position="350"/>
        <end position="391"/>
    </location>
</feature>
<dbReference type="PRINTS" id="PR00320">
    <property type="entry name" value="GPROTEINBRPT"/>
</dbReference>
<name>A0ABY6LF87_9ARAC</name>
<evidence type="ECO:0000313" key="6">
    <source>
        <dbReference type="Proteomes" id="UP001235939"/>
    </source>
</evidence>
<dbReference type="EMBL" id="CP092878">
    <property type="protein sequence ID" value="UYV78135.1"/>
    <property type="molecule type" value="Genomic_DNA"/>
</dbReference>